<protein>
    <submittedName>
        <fullName evidence="1">Uncharacterized protein</fullName>
    </submittedName>
</protein>
<dbReference type="KEGG" id="clup:CLUP02_04371"/>
<dbReference type="EMBL" id="CP019474">
    <property type="protein sequence ID" value="UQC78892.1"/>
    <property type="molecule type" value="Genomic_DNA"/>
</dbReference>
<dbReference type="AlphaFoldDB" id="A0A9Q8WDM7"/>
<evidence type="ECO:0000313" key="2">
    <source>
        <dbReference type="Proteomes" id="UP000830671"/>
    </source>
</evidence>
<dbReference type="Proteomes" id="UP000830671">
    <property type="component" value="Chromosome 2"/>
</dbReference>
<accession>A0A9Q8WDM7</accession>
<proteinExistence type="predicted"/>
<dbReference type="GeneID" id="73338394"/>
<reference evidence="1" key="1">
    <citation type="journal article" date="2021" name="Mol. Plant Microbe Interact.">
        <title>Complete Genome Sequence of the Plant-Pathogenic Fungus Colletotrichum lupini.</title>
        <authorList>
            <person name="Baroncelli R."/>
            <person name="Pensec F."/>
            <person name="Da Lio D."/>
            <person name="Boufleur T."/>
            <person name="Vicente I."/>
            <person name="Sarrocco S."/>
            <person name="Picot A."/>
            <person name="Baraldi E."/>
            <person name="Sukno S."/>
            <person name="Thon M."/>
            <person name="Le Floch G."/>
        </authorList>
    </citation>
    <scope>NUCLEOTIDE SEQUENCE</scope>
    <source>
        <strain evidence="1">IMI 504893</strain>
    </source>
</reference>
<gene>
    <name evidence="1" type="ORF">CLUP02_04371</name>
</gene>
<dbReference type="RefSeq" id="XP_049140527.1">
    <property type="nucleotide sequence ID" value="XM_049283384.1"/>
</dbReference>
<evidence type="ECO:0000313" key="1">
    <source>
        <dbReference type="EMBL" id="UQC78892.1"/>
    </source>
</evidence>
<name>A0A9Q8WDM7_9PEZI</name>
<sequence>MSGIPCRFHWCGHKNPTLPTRAVWPFDEGAKDKQGAEQALKSGPLHNQCWRDSPTFFSKSKSLSTNGLPHSFSGGSGCVPVGEESASWWESGSFATDIPYYRSQRGLWSTMRPGSCPTRMCSSTNLATTTMSGTGLFGRSVVVRDLSARKMLSTPLDSDLGMISGRAPKSDFEIQHFRCLKHWTLSRLPMQSRYLMRALNKLPSGTHNPNDQVKLP</sequence>
<keyword evidence="2" id="KW-1185">Reference proteome</keyword>
<organism evidence="1 2">
    <name type="scientific">Colletotrichum lupini</name>
    <dbReference type="NCBI Taxonomy" id="145971"/>
    <lineage>
        <taxon>Eukaryota</taxon>
        <taxon>Fungi</taxon>
        <taxon>Dikarya</taxon>
        <taxon>Ascomycota</taxon>
        <taxon>Pezizomycotina</taxon>
        <taxon>Sordariomycetes</taxon>
        <taxon>Hypocreomycetidae</taxon>
        <taxon>Glomerellales</taxon>
        <taxon>Glomerellaceae</taxon>
        <taxon>Colletotrichum</taxon>
        <taxon>Colletotrichum acutatum species complex</taxon>
    </lineage>
</organism>